<dbReference type="AlphaFoldDB" id="A0A9K3PEW0"/>
<dbReference type="Proteomes" id="UP000693970">
    <property type="component" value="Unassembled WGS sequence"/>
</dbReference>
<reference evidence="1" key="2">
    <citation type="submission" date="2021-04" db="EMBL/GenBank/DDBJ databases">
        <authorList>
            <person name="Podell S."/>
        </authorList>
    </citation>
    <scope>NUCLEOTIDE SEQUENCE</scope>
    <source>
        <strain evidence="1">Hildebrandi</strain>
    </source>
</reference>
<gene>
    <name evidence="1" type="ORF">IV203_032349</name>
</gene>
<evidence type="ECO:0000313" key="2">
    <source>
        <dbReference type="Proteomes" id="UP000693970"/>
    </source>
</evidence>
<name>A0A9K3PEW0_9STRA</name>
<accession>A0A9K3PEW0</accession>
<dbReference type="EMBL" id="JAGRRH010000022">
    <property type="protein sequence ID" value="KAG7344818.1"/>
    <property type="molecule type" value="Genomic_DNA"/>
</dbReference>
<evidence type="ECO:0000313" key="1">
    <source>
        <dbReference type="EMBL" id="KAG7344818.1"/>
    </source>
</evidence>
<comment type="caution">
    <text evidence="1">The sequence shown here is derived from an EMBL/GenBank/DDBJ whole genome shotgun (WGS) entry which is preliminary data.</text>
</comment>
<keyword evidence="2" id="KW-1185">Reference proteome</keyword>
<reference evidence="1" key="1">
    <citation type="journal article" date="2021" name="Sci. Rep.">
        <title>Diploid genomic architecture of Nitzschia inconspicua, an elite biomass production diatom.</title>
        <authorList>
            <person name="Oliver A."/>
            <person name="Podell S."/>
            <person name="Pinowska A."/>
            <person name="Traller J.C."/>
            <person name="Smith S.R."/>
            <person name="McClure R."/>
            <person name="Beliaev A."/>
            <person name="Bohutskyi P."/>
            <person name="Hill E.A."/>
            <person name="Rabines A."/>
            <person name="Zheng H."/>
            <person name="Allen L.Z."/>
            <person name="Kuo A."/>
            <person name="Grigoriev I.V."/>
            <person name="Allen A.E."/>
            <person name="Hazlebeck D."/>
            <person name="Allen E.E."/>
        </authorList>
    </citation>
    <scope>NUCLEOTIDE SEQUENCE</scope>
    <source>
        <strain evidence="1">Hildebrandi</strain>
    </source>
</reference>
<organism evidence="1 2">
    <name type="scientific">Nitzschia inconspicua</name>
    <dbReference type="NCBI Taxonomy" id="303405"/>
    <lineage>
        <taxon>Eukaryota</taxon>
        <taxon>Sar</taxon>
        <taxon>Stramenopiles</taxon>
        <taxon>Ochrophyta</taxon>
        <taxon>Bacillariophyta</taxon>
        <taxon>Bacillariophyceae</taxon>
        <taxon>Bacillariophycidae</taxon>
        <taxon>Bacillariales</taxon>
        <taxon>Bacillariaceae</taxon>
        <taxon>Nitzschia</taxon>
    </lineage>
</organism>
<sequence>MVLHKKFDLARLQHAIKEYAGLQEWNLPLKTARIFGRQQVTFQHFESMDDATLPLVAGGGPAEAAGVNFSCVAAATPIHDDGGFVYSPHE</sequence>
<protein>
    <submittedName>
        <fullName evidence="1">Uncharacterized protein</fullName>
    </submittedName>
</protein>
<proteinExistence type="predicted"/>